<name>A0ACD2ZXG3_9AGAR</name>
<evidence type="ECO:0000313" key="2">
    <source>
        <dbReference type="Proteomes" id="UP000308600"/>
    </source>
</evidence>
<keyword evidence="2" id="KW-1185">Reference proteome</keyword>
<gene>
    <name evidence="1" type="ORF">BDN72DRAFT_866439</name>
</gene>
<feature type="non-terminal residue" evidence="1">
    <location>
        <position position="300"/>
    </location>
</feature>
<sequence length="300" mass="34042">QPHDDDFVIVHTNGIHEIGIDFCGCFGAPERFTQVLRYRWFPATTHQPRTAVSLQVLKQFQLHSFESKCSAFEFYQALARLGDNVGMQPVRDRYRPFLTMIREYRHLKMVKRAGRGHESEGIAGTKRGDWEQSDVADRWIYRLFLATDANFRLKRRKVSSEEADPSLGDRWAHFVEQEAYTEHISQFSDQAQPKSTCSSHSAVNNSRLTDGLSASGVGSVGCARHDCMQPHAIGDLQKGERVGGYSYANMDYLFLSSLPTDVSNNVASYDIACQWGINLVRINQRSKTNKTNSRGLEIKQ</sequence>
<proteinExistence type="predicted"/>
<accession>A0ACD2ZXG3</accession>
<evidence type="ECO:0000313" key="1">
    <source>
        <dbReference type="EMBL" id="TFK57845.1"/>
    </source>
</evidence>
<protein>
    <submittedName>
        <fullName evidence="1">Uncharacterized protein</fullName>
    </submittedName>
</protein>
<feature type="non-terminal residue" evidence="1">
    <location>
        <position position="1"/>
    </location>
</feature>
<reference evidence="1 2" key="1">
    <citation type="journal article" date="2019" name="Nat. Ecol. Evol.">
        <title>Megaphylogeny resolves global patterns of mushroom evolution.</title>
        <authorList>
            <person name="Varga T."/>
            <person name="Krizsan K."/>
            <person name="Foldi C."/>
            <person name="Dima B."/>
            <person name="Sanchez-Garcia M."/>
            <person name="Sanchez-Ramirez S."/>
            <person name="Szollosi G.J."/>
            <person name="Szarkandi J.G."/>
            <person name="Papp V."/>
            <person name="Albert L."/>
            <person name="Andreopoulos W."/>
            <person name="Angelini C."/>
            <person name="Antonin V."/>
            <person name="Barry K.W."/>
            <person name="Bougher N.L."/>
            <person name="Buchanan P."/>
            <person name="Buyck B."/>
            <person name="Bense V."/>
            <person name="Catcheside P."/>
            <person name="Chovatia M."/>
            <person name="Cooper J."/>
            <person name="Damon W."/>
            <person name="Desjardin D."/>
            <person name="Finy P."/>
            <person name="Geml J."/>
            <person name="Haridas S."/>
            <person name="Hughes K."/>
            <person name="Justo A."/>
            <person name="Karasinski D."/>
            <person name="Kautmanova I."/>
            <person name="Kiss B."/>
            <person name="Kocsube S."/>
            <person name="Kotiranta H."/>
            <person name="LaButti K.M."/>
            <person name="Lechner B.E."/>
            <person name="Liimatainen K."/>
            <person name="Lipzen A."/>
            <person name="Lukacs Z."/>
            <person name="Mihaltcheva S."/>
            <person name="Morgado L.N."/>
            <person name="Niskanen T."/>
            <person name="Noordeloos M.E."/>
            <person name="Ohm R.A."/>
            <person name="Ortiz-Santana B."/>
            <person name="Ovrebo C."/>
            <person name="Racz N."/>
            <person name="Riley R."/>
            <person name="Savchenko A."/>
            <person name="Shiryaev A."/>
            <person name="Soop K."/>
            <person name="Spirin V."/>
            <person name="Szebenyi C."/>
            <person name="Tomsovsky M."/>
            <person name="Tulloss R.E."/>
            <person name="Uehling J."/>
            <person name="Grigoriev I.V."/>
            <person name="Vagvolgyi C."/>
            <person name="Papp T."/>
            <person name="Martin F.M."/>
            <person name="Miettinen O."/>
            <person name="Hibbett D.S."/>
            <person name="Nagy L.G."/>
        </authorList>
    </citation>
    <scope>NUCLEOTIDE SEQUENCE [LARGE SCALE GENOMIC DNA]</scope>
    <source>
        <strain evidence="1 2">NL-1719</strain>
    </source>
</reference>
<dbReference type="Proteomes" id="UP000308600">
    <property type="component" value="Unassembled WGS sequence"/>
</dbReference>
<dbReference type="EMBL" id="ML209979">
    <property type="protein sequence ID" value="TFK57845.1"/>
    <property type="molecule type" value="Genomic_DNA"/>
</dbReference>
<organism evidence="1 2">
    <name type="scientific">Pluteus cervinus</name>
    <dbReference type="NCBI Taxonomy" id="181527"/>
    <lineage>
        <taxon>Eukaryota</taxon>
        <taxon>Fungi</taxon>
        <taxon>Dikarya</taxon>
        <taxon>Basidiomycota</taxon>
        <taxon>Agaricomycotina</taxon>
        <taxon>Agaricomycetes</taxon>
        <taxon>Agaricomycetidae</taxon>
        <taxon>Agaricales</taxon>
        <taxon>Pluteineae</taxon>
        <taxon>Pluteaceae</taxon>
        <taxon>Pluteus</taxon>
    </lineage>
</organism>